<accession>A0A173UWY9</accession>
<comment type="similarity">
    <text evidence="2">In the N-terminal section; belongs to the phytochrome family.</text>
</comment>
<dbReference type="SUPFAM" id="SSF55874">
    <property type="entry name" value="ATPase domain of HSP90 chaperone/DNA topoisomerase II/histidine kinase"/>
    <property type="match status" value="1"/>
</dbReference>
<evidence type="ECO:0000256" key="4">
    <source>
        <dbReference type="ARBA" id="ARBA00018672"/>
    </source>
</evidence>
<dbReference type="Gene3D" id="3.40.50.2300">
    <property type="match status" value="1"/>
</dbReference>
<dbReference type="SUPFAM" id="SSF52172">
    <property type="entry name" value="CheY-like"/>
    <property type="match status" value="1"/>
</dbReference>
<evidence type="ECO:0000256" key="5">
    <source>
        <dbReference type="ARBA" id="ARBA00022553"/>
    </source>
</evidence>
<dbReference type="InterPro" id="IPR036890">
    <property type="entry name" value="HATPase_C_sf"/>
</dbReference>
<feature type="transmembrane region" description="Helical" evidence="12">
    <location>
        <begin position="134"/>
        <end position="154"/>
    </location>
</feature>
<dbReference type="InterPro" id="IPR003594">
    <property type="entry name" value="HATPase_dom"/>
</dbReference>
<feature type="transmembrane region" description="Helical" evidence="12">
    <location>
        <begin position="109"/>
        <end position="127"/>
    </location>
</feature>
<dbReference type="RefSeq" id="WP_055183315.1">
    <property type="nucleotide sequence ID" value="NZ_CYYC01000049.1"/>
</dbReference>
<dbReference type="Gene3D" id="3.30.565.10">
    <property type="entry name" value="Histidine kinase-like ATPase, C-terminal domain"/>
    <property type="match status" value="1"/>
</dbReference>
<dbReference type="InterPro" id="IPR005467">
    <property type="entry name" value="His_kinase_dom"/>
</dbReference>
<dbReference type="InterPro" id="IPR036641">
    <property type="entry name" value="HPT_dom_sf"/>
</dbReference>
<dbReference type="Pfam" id="PF02518">
    <property type="entry name" value="HATPase_c"/>
    <property type="match status" value="1"/>
</dbReference>
<dbReference type="EMBL" id="CYYC01000049">
    <property type="protein sequence ID" value="CUN18910.1"/>
    <property type="molecule type" value="Genomic_DNA"/>
</dbReference>
<dbReference type="AlphaFoldDB" id="A0A173UWY9"/>
<dbReference type="Gene3D" id="1.20.120.160">
    <property type="entry name" value="HPT domain"/>
    <property type="match status" value="1"/>
</dbReference>
<dbReference type="PRINTS" id="PR00344">
    <property type="entry name" value="BCTRLSENSOR"/>
</dbReference>
<dbReference type="PROSITE" id="PS50109">
    <property type="entry name" value="HIS_KIN"/>
    <property type="match status" value="1"/>
</dbReference>
<keyword evidence="7" id="KW-0418">Kinase</keyword>
<dbReference type="FunFam" id="3.30.565.10:FF:000010">
    <property type="entry name" value="Sensor histidine kinase RcsC"/>
    <property type="match status" value="1"/>
</dbReference>
<evidence type="ECO:0000256" key="9">
    <source>
        <dbReference type="ARBA" id="ARBA00024867"/>
    </source>
</evidence>
<name>A0A173UWY9_9FIRM</name>
<dbReference type="SUPFAM" id="SSF47384">
    <property type="entry name" value="Homodimeric domain of signal transducing histidine kinase"/>
    <property type="match status" value="1"/>
</dbReference>
<keyword evidence="5 11" id="KW-0597">Phosphoprotein</keyword>
<keyword evidence="8" id="KW-0902">Two-component regulatory system</keyword>
<keyword evidence="6 15" id="KW-0808">Transferase</keyword>
<feature type="domain" description="Histidine kinase" evidence="13">
    <location>
        <begin position="213"/>
        <end position="429"/>
    </location>
</feature>
<comment type="function">
    <text evidence="9">May play the central regulatory role in sporulation. It may be an element of the effector pathway responsible for the activation of sporulation genes in response to nutritional stress. Spo0A may act in concert with spo0H (a sigma factor) to control the expression of some genes that are critical to the sporulation process.</text>
</comment>
<evidence type="ECO:0000256" key="11">
    <source>
        <dbReference type="PROSITE-ProRule" id="PRU00169"/>
    </source>
</evidence>
<dbReference type="CDD" id="cd00082">
    <property type="entry name" value="HisKA"/>
    <property type="match status" value="1"/>
</dbReference>
<keyword evidence="12" id="KW-1133">Transmembrane helix</keyword>
<dbReference type="CDD" id="cd16922">
    <property type="entry name" value="HATPase_EvgS-ArcB-TorS-like"/>
    <property type="match status" value="1"/>
</dbReference>
<evidence type="ECO:0000259" key="13">
    <source>
        <dbReference type="PROSITE" id="PS50109"/>
    </source>
</evidence>
<dbReference type="OrthoDB" id="9813048at2"/>
<feature type="transmembrane region" description="Helical" evidence="12">
    <location>
        <begin position="52"/>
        <end position="72"/>
    </location>
</feature>
<dbReference type="Gene3D" id="1.10.287.130">
    <property type="match status" value="1"/>
</dbReference>
<dbReference type="Pfam" id="PF00072">
    <property type="entry name" value="Response_reg"/>
    <property type="match status" value="1"/>
</dbReference>
<sequence length="834" mass="96227">MDRKSVLEVGKVLYRSGLPFRVRLFNILASLGFIISLCNGVLSYWNNGDRKLLLINIGIALLSLSLLFYAYHSKKYQRCYFITIVVIFMFLFPIMFFKSGGYKGGMPSFYIFGILFTIFMLEGWLMFFCVWLELIIYIFTIGIAYYYPDTVIWFQSEKEIVVDVLTGVVVSSASLGVAMYLHFRIYKKQQIFLTQAREEAMEANRAKSTFLANMSHEIRTPINVMLGMNEMILRESESREVVQYAKSVERAGNYLLSLINNILDITRIESKKLDIIEEKFSLRQLVQEVCLIGAKQAEAKNLEFVVDVEETLPKYLEGDALHIKQVILNLINNAVKYTKKGKVFLEVCQEEKQISFSVKDTGIGIKKEDMEALFDMFMRADIKRHRNIEGSGLGLTIAKELCEQMGGHIQAESIYGKGSNFTVYFPLKDAGTEKIGQWKVVEGEPVQEKRKKFFASEAQILLVDDSEQNIQVITSLLRRTGVQLDTAASGFECIEKVRNKKYHLIFLDYMMPEMDGIETFHRLKKEVNGQSVPVIALTADVSTGIHQHFLSEGFSDYLSKPVMWEKLEELLLQWLPAALVSMKNGAGEDWNITEKQLLDLKQKLKKWDIELSEGLHLLGGSIVQYRKLSELFVEYYEPNRKQLEESFETTRKTQQEIKILTGQIHTLKSNARAIGAMSLYELAASLEIRGKMQDESYIEKAIPLLFFEWERALDGMFFFLENTKKFVLESEKKEKENGKQKVYGELTEEVNQEKLYEETYDRILEAIGKYQGKYAEEQLEKLLSLEKNPKKKKILGQVQKSVQNLEFEQAESLMKGTYWTNKVTTEWEDRNGQK</sequence>
<reference evidence="15 16" key="1">
    <citation type="submission" date="2015-09" db="EMBL/GenBank/DDBJ databases">
        <authorList>
            <consortium name="Pathogen Informatics"/>
        </authorList>
    </citation>
    <scope>NUCLEOTIDE SEQUENCE [LARGE SCALE GENOMIC DNA]</scope>
    <source>
        <strain evidence="15 16">2789STDY5834966</strain>
    </source>
</reference>
<dbReference type="PANTHER" id="PTHR43047">
    <property type="entry name" value="TWO-COMPONENT HISTIDINE PROTEIN KINASE"/>
    <property type="match status" value="1"/>
</dbReference>
<dbReference type="SMART" id="SM00387">
    <property type="entry name" value="HATPase_c"/>
    <property type="match status" value="1"/>
</dbReference>
<feature type="transmembrane region" description="Helical" evidence="12">
    <location>
        <begin position="24"/>
        <end position="46"/>
    </location>
</feature>
<dbReference type="PROSITE" id="PS50110">
    <property type="entry name" value="RESPONSE_REGULATORY"/>
    <property type="match status" value="1"/>
</dbReference>
<dbReference type="InterPro" id="IPR011006">
    <property type="entry name" value="CheY-like_superfamily"/>
</dbReference>
<dbReference type="InterPro" id="IPR036097">
    <property type="entry name" value="HisK_dim/P_sf"/>
</dbReference>
<feature type="domain" description="Response regulatory" evidence="14">
    <location>
        <begin position="459"/>
        <end position="575"/>
    </location>
</feature>
<evidence type="ECO:0000259" key="14">
    <source>
        <dbReference type="PROSITE" id="PS50110"/>
    </source>
</evidence>
<dbReference type="Proteomes" id="UP000095390">
    <property type="component" value="Unassembled WGS sequence"/>
</dbReference>
<dbReference type="CDD" id="cd17546">
    <property type="entry name" value="REC_hyHK_CKI1_RcsC-like"/>
    <property type="match status" value="1"/>
</dbReference>
<evidence type="ECO:0000256" key="3">
    <source>
        <dbReference type="ARBA" id="ARBA00012438"/>
    </source>
</evidence>
<comment type="catalytic activity">
    <reaction evidence="1">
        <text>ATP + protein L-histidine = ADP + protein N-phospho-L-histidine.</text>
        <dbReference type="EC" id="2.7.13.3"/>
    </reaction>
</comment>
<evidence type="ECO:0000256" key="1">
    <source>
        <dbReference type="ARBA" id="ARBA00000085"/>
    </source>
</evidence>
<dbReference type="GO" id="GO:0009927">
    <property type="term" value="F:histidine phosphotransfer kinase activity"/>
    <property type="evidence" value="ECO:0007669"/>
    <property type="project" value="TreeGrafter"/>
</dbReference>
<evidence type="ECO:0000256" key="6">
    <source>
        <dbReference type="ARBA" id="ARBA00022679"/>
    </source>
</evidence>
<dbReference type="GO" id="GO:0005886">
    <property type="term" value="C:plasma membrane"/>
    <property type="evidence" value="ECO:0007669"/>
    <property type="project" value="TreeGrafter"/>
</dbReference>
<evidence type="ECO:0000313" key="16">
    <source>
        <dbReference type="Proteomes" id="UP000095390"/>
    </source>
</evidence>
<dbReference type="SMART" id="SM00388">
    <property type="entry name" value="HisKA"/>
    <property type="match status" value="1"/>
</dbReference>
<dbReference type="PANTHER" id="PTHR43047:SF72">
    <property type="entry name" value="OSMOSENSING HISTIDINE PROTEIN KINASE SLN1"/>
    <property type="match status" value="1"/>
</dbReference>
<dbReference type="InterPro" id="IPR003661">
    <property type="entry name" value="HisK_dim/P_dom"/>
</dbReference>
<keyword evidence="12" id="KW-0472">Membrane</keyword>
<dbReference type="EC" id="2.7.13.3" evidence="3"/>
<proteinExistence type="inferred from homology"/>
<protein>
    <recommendedName>
        <fullName evidence="10">Circadian input-output histidine kinase CikA</fullName>
        <ecNumber evidence="3">2.7.13.3</ecNumber>
    </recommendedName>
    <alternativeName>
        <fullName evidence="4">Stage 0 sporulation protein A homolog</fullName>
    </alternativeName>
</protein>
<dbReference type="GO" id="GO:0000155">
    <property type="term" value="F:phosphorelay sensor kinase activity"/>
    <property type="evidence" value="ECO:0007669"/>
    <property type="project" value="InterPro"/>
</dbReference>
<gene>
    <name evidence="15" type="primary">rpfC_5</name>
    <name evidence="15" type="ORF">ERS852578_02761</name>
</gene>
<evidence type="ECO:0000256" key="12">
    <source>
        <dbReference type="SAM" id="Phobius"/>
    </source>
</evidence>
<feature type="transmembrane region" description="Helical" evidence="12">
    <location>
        <begin position="79"/>
        <end position="97"/>
    </location>
</feature>
<dbReference type="InterPro" id="IPR004358">
    <property type="entry name" value="Sig_transdc_His_kin-like_C"/>
</dbReference>
<evidence type="ECO:0000256" key="8">
    <source>
        <dbReference type="ARBA" id="ARBA00023012"/>
    </source>
</evidence>
<feature type="modified residue" description="4-aspartylphosphate" evidence="11">
    <location>
        <position position="508"/>
    </location>
</feature>
<evidence type="ECO:0000256" key="2">
    <source>
        <dbReference type="ARBA" id="ARBA00006402"/>
    </source>
</evidence>
<dbReference type="InterPro" id="IPR001789">
    <property type="entry name" value="Sig_transdc_resp-reg_receiver"/>
</dbReference>
<evidence type="ECO:0000256" key="7">
    <source>
        <dbReference type="ARBA" id="ARBA00022777"/>
    </source>
</evidence>
<dbReference type="Pfam" id="PF00512">
    <property type="entry name" value="HisKA"/>
    <property type="match status" value="1"/>
</dbReference>
<organism evidence="15 16">
    <name type="scientific">Anaerobutyricum hallii</name>
    <dbReference type="NCBI Taxonomy" id="39488"/>
    <lineage>
        <taxon>Bacteria</taxon>
        <taxon>Bacillati</taxon>
        <taxon>Bacillota</taxon>
        <taxon>Clostridia</taxon>
        <taxon>Lachnospirales</taxon>
        <taxon>Lachnospiraceae</taxon>
        <taxon>Anaerobutyricum</taxon>
    </lineage>
</organism>
<evidence type="ECO:0000313" key="15">
    <source>
        <dbReference type="EMBL" id="CUN18910.1"/>
    </source>
</evidence>
<keyword evidence="12" id="KW-0812">Transmembrane</keyword>
<dbReference type="SMART" id="SM00448">
    <property type="entry name" value="REC"/>
    <property type="match status" value="1"/>
</dbReference>
<feature type="transmembrane region" description="Helical" evidence="12">
    <location>
        <begin position="160"/>
        <end position="181"/>
    </location>
</feature>
<dbReference type="SUPFAM" id="SSF47226">
    <property type="entry name" value="Histidine-containing phosphotransfer domain, HPT domain"/>
    <property type="match status" value="1"/>
</dbReference>
<evidence type="ECO:0000256" key="10">
    <source>
        <dbReference type="ARBA" id="ARBA00074306"/>
    </source>
</evidence>